<proteinExistence type="predicted"/>
<name>A0A8J2TXX8_9MICO</name>
<feature type="domain" description="SAF" evidence="3">
    <location>
        <begin position="41"/>
        <end position="103"/>
    </location>
</feature>
<dbReference type="CDD" id="cd11614">
    <property type="entry name" value="SAF_CpaB_FlgA_like"/>
    <property type="match status" value="1"/>
</dbReference>
<feature type="compositionally biased region" description="Acidic residues" evidence="1">
    <location>
        <begin position="267"/>
        <end position="284"/>
    </location>
</feature>
<feature type="transmembrane region" description="Helical" evidence="2">
    <location>
        <begin position="12"/>
        <end position="31"/>
    </location>
</feature>
<keyword evidence="2" id="KW-0472">Membrane</keyword>
<dbReference type="Gene3D" id="3.90.1210.10">
    <property type="entry name" value="Antifreeze-like/N-acetylneuraminic acid synthase C-terminal domain"/>
    <property type="match status" value="1"/>
</dbReference>
<dbReference type="SMART" id="SM00858">
    <property type="entry name" value="SAF"/>
    <property type="match status" value="1"/>
</dbReference>
<evidence type="ECO:0000313" key="4">
    <source>
        <dbReference type="EMBL" id="GGA13462.1"/>
    </source>
</evidence>
<dbReference type="NCBIfam" id="TIGR03177">
    <property type="entry name" value="pilus_cpaB"/>
    <property type="match status" value="1"/>
</dbReference>
<accession>A0A8J2TXX8</accession>
<evidence type="ECO:0000256" key="2">
    <source>
        <dbReference type="SAM" id="Phobius"/>
    </source>
</evidence>
<dbReference type="Proteomes" id="UP000616114">
    <property type="component" value="Unassembled WGS sequence"/>
</dbReference>
<reference evidence="4" key="1">
    <citation type="journal article" date="2014" name="Int. J. Syst. Evol. Microbiol.">
        <title>Complete genome sequence of Corynebacterium casei LMG S-19264T (=DSM 44701T), isolated from a smear-ripened cheese.</title>
        <authorList>
            <consortium name="US DOE Joint Genome Institute (JGI-PGF)"/>
            <person name="Walter F."/>
            <person name="Albersmeier A."/>
            <person name="Kalinowski J."/>
            <person name="Ruckert C."/>
        </authorList>
    </citation>
    <scope>NUCLEOTIDE SEQUENCE</scope>
    <source>
        <strain evidence="4">CGMCC 1.12785</strain>
    </source>
</reference>
<evidence type="ECO:0000313" key="5">
    <source>
        <dbReference type="Proteomes" id="UP000616114"/>
    </source>
</evidence>
<dbReference type="Pfam" id="PF08666">
    <property type="entry name" value="SAF"/>
    <property type="match status" value="1"/>
</dbReference>
<evidence type="ECO:0000259" key="3">
    <source>
        <dbReference type="SMART" id="SM00858"/>
    </source>
</evidence>
<reference evidence="4" key="2">
    <citation type="submission" date="2020-09" db="EMBL/GenBank/DDBJ databases">
        <authorList>
            <person name="Sun Q."/>
            <person name="Zhou Y."/>
        </authorList>
    </citation>
    <scope>NUCLEOTIDE SEQUENCE</scope>
    <source>
        <strain evidence="4">CGMCC 1.12785</strain>
    </source>
</reference>
<keyword evidence="2" id="KW-0812">Transmembrane</keyword>
<dbReference type="AlphaFoldDB" id="A0A8J2TXX8"/>
<organism evidence="4 5">
    <name type="scientific">Sediminivirga luteola</name>
    <dbReference type="NCBI Taxonomy" id="1774748"/>
    <lineage>
        <taxon>Bacteria</taxon>
        <taxon>Bacillati</taxon>
        <taxon>Actinomycetota</taxon>
        <taxon>Actinomycetes</taxon>
        <taxon>Micrococcales</taxon>
        <taxon>Brevibacteriaceae</taxon>
        <taxon>Sediminivirga</taxon>
    </lineage>
</organism>
<dbReference type="Pfam" id="PF16976">
    <property type="entry name" value="RcpC"/>
    <property type="match status" value="1"/>
</dbReference>
<dbReference type="InterPro" id="IPR013974">
    <property type="entry name" value="SAF"/>
</dbReference>
<protein>
    <recommendedName>
        <fullName evidence="3">SAF domain-containing protein</fullName>
    </recommendedName>
</protein>
<dbReference type="InterPro" id="IPR031571">
    <property type="entry name" value="RcpC_dom"/>
</dbReference>
<comment type="caution">
    <text evidence="4">The sequence shown here is derived from an EMBL/GenBank/DDBJ whole genome shotgun (WGS) entry which is preliminary data.</text>
</comment>
<sequence length="284" mass="29583">MNPKQLRGVVTLIIAAVGAIAVFLGVVAYVGSVRAEVGPTTEVYVATEDIAVHEAIDFDKVEAAEIPDKYLNAQMITNRDDLAGQKASTHITAGSWLQSDMIEAASSLADGEREISVNFEGDMGINGRVQPGDIVDVVASFARDRGGPEVGDTSYRRAEIPYNVAGILVENALVVSVGQPVPAGAAAGAATEGGGEDSMVVPVTFAVSVADANRLAYGESFAISMRIIRSGNNETGTAFDENDKSFQDPDLGPNFNSPPEETVPGDSGEDSDESGGETDENEDG</sequence>
<keyword evidence="2" id="KW-1133">Transmembrane helix</keyword>
<keyword evidence="5" id="KW-1185">Reference proteome</keyword>
<feature type="region of interest" description="Disordered" evidence="1">
    <location>
        <begin position="234"/>
        <end position="284"/>
    </location>
</feature>
<dbReference type="InterPro" id="IPR017592">
    <property type="entry name" value="Pilus_assmbl_Flp-typ_CpaB"/>
</dbReference>
<dbReference type="RefSeq" id="WP_188550353.1">
    <property type="nucleotide sequence ID" value="NZ_BMFY01000005.1"/>
</dbReference>
<dbReference type="EMBL" id="BMFY01000005">
    <property type="protein sequence ID" value="GGA13462.1"/>
    <property type="molecule type" value="Genomic_DNA"/>
</dbReference>
<gene>
    <name evidence="4" type="ORF">GCM10011333_15550</name>
</gene>
<evidence type="ECO:0000256" key="1">
    <source>
        <dbReference type="SAM" id="MobiDB-lite"/>
    </source>
</evidence>